<sequence>MFNSALCMNMLAIEQHLATVWVNTYEQKSMKIGVILMVIAILQSVPFGIFVNWYYINKDFDLNSANATCIPIDTHWELALLGFTMCFLTCGLCSLWLVLLHRYNHKRTLNRLKLESLSARYQQTENENTNRSITPSLVGYMMLGLTGLVLSAWRGKYAIDYGVNNEYDKIITDLGYTSVDMYAIYHMFCFMYYNDAMRLAIRRDIHRIVGDFPGSLKIHNAHQIEFNKDADIHTNVYFEQLQDSWK</sequence>
<keyword evidence="2" id="KW-1133">Transmembrane helix</keyword>
<comment type="similarity">
    <text evidence="1">Belongs to the nematode receptor-like protein sre family.</text>
</comment>
<organism evidence="3 4">
    <name type="scientific">Bursaphelenchus okinawaensis</name>
    <dbReference type="NCBI Taxonomy" id="465554"/>
    <lineage>
        <taxon>Eukaryota</taxon>
        <taxon>Metazoa</taxon>
        <taxon>Ecdysozoa</taxon>
        <taxon>Nematoda</taxon>
        <taxon>Chromadorea</taxon>
        <taxon>Rhabditida</taxon>
        <taxon>Tylenchina</taxon>
        <taxon>Tylenchomorpha</taxon>
        <taxon>Aphelenchoidea</taxon>
        <taxon>Aphelenchoididae</taxon>
        <taxon>Bursaphelenchus</taxon>
    </lineage>
</organism>
<feature type="transmembrane region" description="Helical" evidence="2">
    <location>
        <begin position="34"/>
        <end position="56"/>
    </location>
</feature>
<feature type="transmembrane region" description="Helical" evidence="2">
    <location>
        <begin position="174"/>
        <end position="193"/>
    </location>
</feature>
<gene>
    <name evidence="3" type="ORF">BOKJ2_LOCUS2501</name>
</gene>
<evidence type="ECO:0000313" key="3">
    <source>
        <dbReference type="EMBL" id="CAD5209080.1"/>
    </source>
</evidence>
<evidence type="ECO:0000256" key="2">
    <source>
        <dbReference type="SAM" id="Phobius"/>
    </source>
</evidence>
<dbReference type="Proteomes" id="UP000614601">
    <property type="component" value="Unassembled WGS sequence"/>
</dbReference>
<evidence type="ECO:0008006" key="5">
    <source>
        <dbReference type="Google" id="ProtNLM"/>
    </source>
</evidence>
<dbReference type="EMBL" id="CAJFCW020000002">
    <property type="protein sequence ID" value="CAG9088421.1"/>
    <property type="molecule type" value="Genomic_DNA"/>
</dbReference>
<comment type="caution">
    <text evidence="3">The sequence shown here is derived from an EMBL/GenBank/DDBJ whole genome shotgun (WGS) entry which is preliminary data.</text>
</comment>
<keyword evidence="2" id="KW-0812">Transmembrane</keyword>
<protein>
    <recommendedName>
        <fullName evidence="5">G_PROTEIN_RECEP_F1_2 domain-containing protein</fullName>
    </recommendedName>
</protein>
<dbReference type="Pfam" id="PF03125">
    <property type="entry name" value="Sre"/>
    <property type="match status" value="1"/>
</dbReference>
<feature type="transmembrane region" description="Helical" evidence="2">
    <location>
        <begin position="76"/>
        <end position="99"/>
    </location>
</feature>
<dbReference type="Proteomes" id="UP000783686">
    <property type="component" value="Unassembled WGS sequence"/>
</dbReference>
<keyword evidence="2" id="KW-0472">Membrane</keyword>
<evidence type="ECO:0000256" key="1">
    <source>
        <dbReference type="ARBA" id="ARBA00006803"/>
    </source>
</evidence>
<accession>A0A811K0S1</accession>
<dbReference type="PANTHER" id="PTHR46561">
    <property type="entry name" value="SERPENTINE RECEPTOR, CLASS AB (CLASS A-LIKE)-RELATED"/>
    <property type="match status" value="1"/>
</dbReference>
<dbReference type="InterPro" id="IPR053286">
    <property type="entry name" value="Nematode_rcpt-like_srab"/>
</dbReference>
<dbReference type="GO" id="GO:0016020">
    <property type="term" value="C:membrane"/>
    <property type="evidence" value="ECO:0007669"/>
    <property type="project" value="InterPro"/>
</dbReference>
<proteinExistence type="inferred from homology"/>
<dbReference type="InterPro" id="IPR004151">
    <property type="entry name" value="7TM_GPCR_serpentine_rcpt_Sre"/>
</dbReference>
<dbReference type="EMBL" id="CAJFDH010000002">
    <property type="protein sequence ID" value="CAD5209080.1"/>
    <property type="molecule type" value="Genomic_DNA"/>
</dbReference>
<feature type="transmembrane region" description="Helical" evidence="2">
    <location>
        <begin position="137"/>
        <end position="154"/>
    </location>
</feature>
<keyword evidence="4" id="KW-1185">Reference proteome</keyword>
<name>A0A811K0S1_9BILA</name>
<dbReference type="AlphaFoldDB" id="A0A811K0S1"/>
<dbReference type="GO" id="GO:0007606">
    <property type="term" value="P:sensory perception of chemical stimulus"/>
    <property type="evidence" value="ECO:0007669"/>
    <property type="project" value="InterPro"/>
</dbReference>
<dbReference type="PANTHER" id="PTHR46561:SF11">
    <property type="entry name" value="SERPENTINE RECEPTOR CLASS ALPHA_BETA-14"/>
    <property type="match status" value="1"/>
</dbReference>
<reference evidence="3" key="1">
    <citation type="submission" date="2020-09" db="EMBL/GenBank/DDBJ databases">
        <authorList>
            <person name="Kikuchi T."/>
        </authorList>
    </citation>
    <scope>NUCLEOTIDE SEQUENCE</scope>
    <source>
        <strain evidence="3">SH1</strain>
    </source>
</reference>
<dbReference type="OrthoDB" id="5888952at2759"/>
<evidence type="ECO:0000313" key="4">
    <source>
        <dbReference type="Proteomes" id="UP000614601"/>
    </source>
</evidence>